<keyword evidence="1" id="KW-0472">Membrane</keyword>
<feature type="transmembrane region" description="Helical" evidence="1">
    <location>
        <begin position="161"/>
        <end position="186"/>
    </location>
</feature>
<evidence type="ECO:0008006" key="4">
    <source>
        <dbReference type="Google" id="ProtNLM"/>
    </source>
</evidence>
<dbReference type="AlphaFoldDB" id="A0A0G1XK62"/>
<protein>
    <recommendedName>
        <fullName evidence="4">Glycerophosphoryl diester phosphodiesterase membrane domain-containing protein</fullName>
    </recommendedName>
</protein>
<feature type="transmembrane region" description="Helical" evidence="1">
    <location>
        <begin position="206"/>
        <end position="230"/>
    </location>
</feature>
<reference evidence="2 3" key="1">
    <citation type="journal article" date="2015" name="Nature">
        <title>rRNA introns, odd ribosomes, and small enigmatic genomes across a large radiation of phyla.</title>
        <authorList>
            <person name="Brown C.T."/>
            <person name="Hug L.A."/>
            <person name="Thomas B.C."/>
            <person name="Sharon I."/>
            <person name="Castelle C.J."/>
            <person name="Singh A."/>
            <person name="Wilkins M.J."/>
            <person name="Williams K.H."/>
            <person name="Banfield J.F."/>
        </authorList>
    </citation>
    <scope>NUCLEOTIDE SEQUENCE [LARGE SCALE GENOMIC DNA]</scope>
</reference>
<comment type="caution">
    <text evidence="2">The sequence shown here is derived from an EMBL/GenBank/DDBJ whole genome shotgun (WGS) entry which is preliminary data.</text>
</comment>
<feature type="transmembrane region" description="Helical" evidence="1">
    <location>
        <begin position="20"/>
        <end position="40"/>
    </location>
</feature>
<gene>
    <name evidence="2" type="ORF">UY76_C0062G0006</name>
</gene>
<evidence type="ECO:0000313" key="2">
    <source>
        <dbReference type="EMBL" id="KKW31265.1"/>
    </source>
</evidence>
<keyword evidence="1" id="KW-1133">Transmembrane helix</keyword>
<evidence type="ECO:0000256" key="1">
    <source>
        <dbReference type="SAM" id="Phobius"/>
    </source>
</evidence>
<keyword evidence="1" id="KW-0812">Transmembrane</keyword>
<accession>A0A0G1XK62</accession>
<proteinExistence type="predicted"/>
<feature type="transmembrane region" description="Helical" evidence="1">
    <location>
        <begin position="46"/>
        <end position="72"/>
    </location>
</feature>
<evidence type="ECO:0000313" key="3">
    <source>
        <dbReference type="Proteomes" id="UP000034054"/>
    </source>
</evidence>
<name>A0A0G1XK62_9BACT</name>
<dbReference type="EMBL" id="LCRH01000062">
    <property type="protein sequence ID" value="KKW31265.1"/>
    <property type="molecule type" value="Genomic_DNA"/>
</dbReference>
<organism evidence="2 3">
    <name type="scientific">Candidatus Uhrbacteria bacterium GW2011_GWA2_52_8d</name>
    <dbReference type="NCBI Taxonomy" id="1618979"/>
    <lineage>
        <taxon>Bacteria</taxon>
        <taxon>Candidatus Uhriibacteriota</taxon>
    </lineage>
</organism>
<sequence>MLINPRELLRNTVCLYRAEFWMYVGYTAWLVVPTAAFYFASALPRGLATTVLIVLSILAQVFISLWMVVCIMRSTHMLASGQKIDLQKISQEAVRRIQPVLVVAFVQALIILGGVLMLIIPGILFWGWYAFAQLSAAIDDQRPIAALSASRALVQGRFFPVLWRLLAGPIVIGLLYAFILGFVLLFLSNLFGQDASLVFSETPPLWAQLIEVVADVFVIPLLVIYSVLLYGNLKTTALEKVGPVT</sequence>
<dbReference type="Proteomes" id="UP000034054">
    <property type="component" value="Unassembled WGS sequence"/>
</dbReference>